<sequence length="464" mass="50143">MAAPPMLAVALVLLAVAPRYGPHWDELYFGMLPPRWWYEDQPPLTVWVTWALGRVSDDLWVQRLPGVVAAVAGAFVATLYPRTLGASPQVQRLAGWAHAFTVYPLIMGHLFTTSTLDLLAWQVVVLCVLRATLGHPHGLLWAGTVAGLACWNKLLVVVLAAALLVGLLLTRRSLLVTRDALLGSLVFVALGAPQVLLQLVHGLPMTQVSGGLVDQQGDLVRLALLPALALFVGPPLLLVWGGALLAPWRTDRPGRFLLPTFVVVLLWTLANPSQPYYPVGVLLPALAVGWVTSGAARRWSLRKSSWVVAANGLVACLVCLPLLPPTEPWLSALSRVNPTIRDQVGWPGYAQQITSLRGAGEDVVVDTYALAGAVHRYGTAEDRAAVHSGHNALWDLGPPAGDLVLLVGEDAVRQRDAFDTCRSAGTLETGPVVHPQLVHVPLLRCEGPVTDWQTLWPRFRRLTG</sequence>
<feature type="transmembrane region" description="Helical" evidence="1">
    <location>
        <begin position="305"/>
        <end position="323"/>
    </location>
</feature>
<protein>
    <recommendedName>
        <fullName evidence="2">Glycosyltransferase RgtA/B/C/D-like domain-containing protein</fullName>
    </recommendedName>
</protein>
<evidence type="ECO:0000256" key="1">
    <source>
        <dbReference type="SAM" id="Phobius"/>
    </source>
</evidence>
<feature type="transmembrane region" description="Helical" evidence="1">
    <location>
        <begin position="223"/>
        <end position="246"/>
    </location>
</feature>
<feature type="transmembrane region" description="Helical" evidence="1">
    <location>
        <begin position="253"/>
        <end position="270"/>
    </location>
</feature>
<evidence type="ECO:0000313" key="3">
    <source>
        <dbReference type="EMBL" id="KUG59368.1"/>
    </source>
</evidence>
<feature type="transmembrane region" description="Helical" evidence="1">
    <location>
        <begin position="276"/>
        <end position="293"/>
    </location>
</feature>
<feature type="transmembrane region" description="Helical" evidence="1">
    <location>
        <begin position="60"/>
        <end position="81"/>
    </location>
</feature>
<dbReference type="Proteomes" id="UP000054837">
    <property type="component" value="Unassembled WGS sequence"/>
</dbReference>
<name>A0A0W8IHJ1_9MICO</name>
<feature type="domain" description="Glycosyltransferase RgtA/B/C/D-like" evidence="2">
    <location>
        <begin position="40"/>
        <end position="194"/>
    </location>
</feature>
<keyword evidence="1" id="KW-0472">Membrane</keyword>
<organism evidence="3 4">
    <name type="scientific">Serinicoccus chungangensis</name>
    <dbReference type="NCBI Taxonomy" id="767452"/>
    <lineage>
        <taxon>Bacteria</taxon>
        <taxon>Bacillati</taxon>
        <taxon>Actinomycetota</taxon>
        <taxon>Actinomycetes</taxon>
        <taxon>Micrococcales</taxon>
        <taxon>Ornithinimicrobiaceae</taxon>
        <taxon>Serinicoccus</taxon>
    </lineage>
</organism>
<evidence type="ECO:0000259" key="2">
    <source>
        <dbReference type="Pfam" id="PF13231"/>
    </source>
</evidence>
<feature type="transmembrane region" description="Helical" evidence="1">
    <location>
        <begin position="181"/>
        <end position="203"/>
    </location>
</feature>
<dbReference type="STRING" id="767452.AVL62_06750"/>
<feature type="transmembrane region" description="Helical" evidence="1">
    <location>
        <begin position="139"/>
        <end position="169"/>
    </location>
</feature>
<reference evidence="3 4" key="1">
    <citation type="submission" date="2015-12" db="EMBL/GenBank/DDBJ databases">
        <title>Serinicoccus chungangenesis strain CD08_5 genome sequencing and assembly.</title>
        <authorList>
            <person name="Chander A.M."/>
            <person name="Kaur G."/>
            <person name="Nair G.R."/>
            <person name="Dhawan D.K."/>
            <person name="Kochhar R.K."/>
            <person name="Mayilraj S."/>
            <person name="Bhadada S.K."/>
        </authorList>
    </citation>
    <scope>NUCLEOTIDE SEQUENCE [LARGE SCALE GENOMIC DNA]</scope>
    <source>
        <strain evidence="3 4">CD08_5</strain>
    </source>
</reference>
<gene>
    <name evidence="3" type="ORF">AVL62_06750</name>
</gene>
<feature type="transmembrane region" description="Helical" evidence="1">
    <location>
        <begin position="93"/>
        <end position="111"/>
    </location>
</feature>
<dbReference type="AlphaFoldDB" id="A0A0W8IHJ1"/>
<proteinExistence type="predicted"/>
<keyword evidence="1" id="KW-0812">Transmembrane</keyword>
<accession>A0A0W8IHJ1</accession>
<dbReference type="EMBL" id="LQBL01000002">
    <property type="protein sequence ID" value="KUG59368.1"/>
    <property type="molecule type" value="Genomic_DNA"/>
</dbReference>
<comment type="caution">
    <text evidence="3">The sequence shown here is derived from an EMBL/GenBank/DDBJ whole genome shotgun (WGS) entry which is preliminary data.</text>
</comment>
<dbReference type="Pfam" id="PF13231">
    <property type="entry name" value="PMT_2"/>
    <property type="match status" value="1"/>
</dbReference>
<evidence type="ECO:0000313" key="4">
    <source>
        <dbReference type="Proteomes" id="UP000054837"/>
    </source>
</evidence>
<keyword evidence="1" id="KW-1133">Transmembrane helix</keyword>
<dbReference type="InterPro" id="IPR038731">
    <property type="entry name" value="RgtA/B/C-like"/>
</dbReference>
<keyword evidence="4" id="KW-1185">Reference proteome</keyword>